<name>A0A1I2CH56_9MICO</name>
<keyword evidence="2" id="KW-0808">Transferase</keyword>
<dbReference type="GO" id="GO:0008168">
    <property type="term" value="F:methyltransferase activity"/>
    <property type="evidence" value="ECO:0007669"/>
    <property type="project" value="UniProtKB-KW"/>
</dbReference>
<keyword evidence="2" id="KW-0489">Methyltransferase</keyword>
<evidence type="ECO:0000313" key="2">
    <source>
        <dbReference type="EMBL" id="SFE67568.1"/>
    </source>
</evidence>
<dbReference type="PANTHER" id="PTHR43591">
    <property type="entry name" value="METHYLTRANSFERASE"/>
    <property type="match status" value="1"/>
</dbReference>
<dbReference type="EMBL" id="FONZ01000001">
    <property type="protein sequence ID" value="SFE67568.1"/>
    <property type="molecule type" value="Genomic_DNA"/>
</dbReference>
<dbReference type="InterPro" id="IPR041698">
    <property type="entry name" value="Methyltransf_25"/>
</dbReference>
<gene>
    <name evidence="2" type="ORF">SAMN04488035_0124</name>
</gene>
<dbReference type="PANTHER" id="PTHR43591:SF99">
    <property type="entry name" value="OS06G0646000 PROTEIN"/>
    <property type="match status" value="1"/>
</dbReference>
<reference evidence="3" key="1">
    <citation type="submission" date="2016-10" db="EMBL/GenBank/DDBJ databases">
        <authorList>
            <person name="Varghese N."/>
            <person name="Submissions S."/>
        </authorList>
    </citation>
    <scope>NUCLEOTIDE SEQUENCE [LARGE SCALE GENOMIC DNA]</scope>
    <source>
        <strain evidence="3">DSM 19083</strain>
    </source>
</reference>
<accession>A0A1I2CH56</accession>
<feature type="domain" description="Methyltransferase" evidence="1">
    <location>
        <begin position="56"/>
        <end position="151"/>
    </location>
</feature>
<dbReference type="CDD" id="cd02440">
    <property type="entry name" value="AdoMet_MTases"/>
    <property type="match status" value="1"/>
</dbReference>
<dbReference type="Proteomes" id="UP000198520">
    <property type="component" value="Unassembled WGS sequence"/>
</dbReference>
<organism evidence="2 3">
    <name type="scientific">Flavimobilis marinus</name>
    <dbReference type="NCBI Taxonomy" id="285351"/>
    <lineage>
        <taxon>Bacteria</taxon>
        <taxon>Bacillati</taxon>
        <taxon>Actinomycetota</taxon>
        <taxon>Actinomycetes</taxon>
        <taxon>Micrococcales</taxon>
        <taxon>Jonesiaceae</taxon>
        <taxon>Flavimobilis</taxon>
    </lineage>
</organism>
<dbReference type="STRING" id="285351.SAMN04488035_0124"/>
<dbReference type="Pfam" id="PF13649">
    <property type="entry name" value="Methyltransf_25"/>
    <property type="match status" value="1"/>
</dbReference>
<protein>
    <submittedName>
        <fullName evidence="2">Methyltransferase domain-containing protein</fullName>
    </submittedName>
</protein>
<evidence type="ECO:0000313" key="3">
    <source>
        <dbReference type="Proteomes" id="UP000198520"/>
    </source>
</evidence>
<keyword evidence="3" id="KW-1185">Reference proteome</keyword>
<dbReference type="GO" id="GO:0032259">
    <property type="term" value="P:methylation"/>
    <property type="evidence" value="ECO:0007669"/>
    <property type="project" value="UniProtKB-KW"/>
</dbReference>
<dbReference type="SUPFAM" id="SSF53335">
    <property type="entry name" value="S-adenosyl-L-methionine-dependent methyltransferases"/>
    <property type="match status" value="1"/>
</dbReference>
<evidence type="ECO:0000259" key="1">
    <source>
        <dbReference type="Pfam" id="PF13649"/>
    </source>
</evidence>
<dbReference type="InterPro" id="IPR029063">
    <property type="entry name" value="SAM-dependent_MTases_sf"/>
</dbReference>
<proteinExistence type="predicted"/>
<sequence length="282" mass="29131">MSHAHPAHAAHAAHVHAAHAAADLPALLDLDAEVLGAYLPAVTAWTAEHVADVRTVVDLGAGTGVGARALAEQFPEATVLALERAPAMLARLEAILAGALAGRLEVVDADLDAAWPALGPVDLVWAASSLHEVTDPARVLAQARDLLHPGGAVVVVEMDSLPWFLPDDVGAGRPGLEARCHAALAAAGWNAVPDWAPVLTGAGLEVVARRQFPVQVGPGAAHAEEYARATLQHQRRALDGVLAAADLAALDDLLADHGPDAVLAGERLTVHGSRVAWLARRP</sequence>
<dbReference type="Gene3D" id="3.40.50.150">
    <property type="entry name" value="Vaccinia Virus protein VP39"/>
    <property type="match status" value="1"/>
</dbReference>
<dbReference type="OrthoDB" id="3382693at2"/>
<dbReference type="RefSeq" id="WP_143073091.1">
    <property type="nucleotide sequence ID" value="NZ_BNAN01000001.1"/>
</dbReference>
<dbReference type="AlphaFoldDB" id="A0A1I2CH56"/>